<organism evidence="9 10">
    <name type="scientific">Kyrpidia spormannii</name>
    <dbReference type="NCBI Taxonomy" id="2055160"/>
    <lineage>
        <taxon>Bacteria</taxon>
        <taxon>Bacillati</taxon>
        <taxon>Bacillota</taxon>
        <taxon>Bacilli</taxon>
        <taxon>Bacillales</taxon>
        <taxon>Alicyclobacillaceae</taxon>
        <taxon>Kyrpidia</taxon>
    </lineage>
</organism>
<evidence type="ECO:0000259" key="8">
    <source>
        <dbReference type="Pfam" id="PF02492"/>
    </source>
</evidence>
<dbReference type="SUPFAM" id="SSF52540">
    <property type="entry name" value="P-loop containing nucleoside triphosphate hydrolases"/>
    <property type="match status" value="1"/>
</dbReference>
<reference evidence="10" key="1">
    <citation type="submission" date="2017-11" db="EMBL/GenBank/DDBJ databases">
        <title>Complete Genome Sequence of Kyrpidia sp. Strain EA-1, a thermophilic, hydrogen-oxidizing Bacterium, isolated from the Azores.</title>
        <authorList>
            <person name="Reiner J.E."/>
            <person name="Lapp C.J."/>
            <person name="Bunk B."/>
            <person name="Gescher J."/>
        </authorList>
    </citation>
    <scope>NUCLEOTIDE SEQUENCE [LARGE SCALE GENOMIC DNA]</scope>
    <source>
        <strain evidence="10">EA-1</strain>
    </source>
</reference>
<dbReference type="GO" id="GO:0003924">
    <property type="term" value="F:GTPase activity"/>
    <property type="evidence" value="ECO:0007669"/>
    <property type="project" value="InterPro"/>
</dbReference>
<dbReference type="Gene3D" id="3.40.50.300">
    <property type="entry name" value="P-loop containing nucleotide triphosphate hydrolases"/>
    <property type="match status" value="1"/>
</dbReference>
<name>A0A2K8NAV7_9BACL</name>
<evidence type="ECO:0000256" key="6">
    <source>
        <dbReference type="ARBA" id="ARBA00022833"/>
    </source>
</evidence>
<keyword evidence="7" id="KW-0342">GTP-binding</keyword>
<dbReference type="PANTHER" id="PTHR30134:SF2">
    <property type="entry name" value="HYDROGENASE MATURATION FACTOR HYPB"/>
    <property type="match status" value="1"/>
</dbReference>
<dbReference type="GO" id="GO:0016151">
    <property type="term" value="F:nickel cation binding"/>
    <property type="evidence" value="ECO:0007669"/>
    <property type="project" value="InterPro"/>
</dbReference>
<keyword evidence="10" id="KW-1185">Reference proteome</keyword>
<protein>
    <submittedName>
        <fullName evidence="9">Hydrogenase accessory protein HypB</fullName>
    </submittedName>
</protein>
<evidence type="ECO:0000313" key="10">
    <source>
        <dbReference type="Proteomes" id="UP000231932"/>
    </source>
</evidence>
<dbReference type="Proteomes" id="UP000231932">
    <property type="component" value="Chromosome"/>
</dbReference>
<dbReference type="PIRSF" id="PIRSF005624">
    <property type="entry name" value="Ni-bind_GTPase"/>
    <property type="match status" value="1"/>
</dbReference>
<dbReference type="AlphaFoldDB" id="A0A2K8NAV7"/>
<dbReference type="EMBL" id="CP024955">
    <property type="protein sequence ID" value="ATY86466.1"/>
    <property type="molecule type" value="Genomic_DNA"/>
</dbReference>
<evidence type="ECO:0000256" key="2">
    <source>
        <dbReference type="ARBA" id="ARBA00022596"/>
    </source>
</evidence>
<evidence type="ECO:0000256" key="7">
    <source>
        <dbReference type="ARBA" id="ARBA00023134"/>
    </source>
</evidence>
<keyword evidence="5" id="KW-0378">Hydrolase</keyword>
<evidence type="ECO:0000313" key="9">
    <source>
        <dbReference type="EMBL" id="ATY86466.1"/>
    </source>
</evidence>
<keyword evidence="2" id="KW-0533">Nickel</keyword>
<dbReference type="GO" id="GO:0008270">
    <property type="term" value="F:zinc ion binding"/>
    <property type="evidence" value="ECO:0007669"/>
    <property type="project" value="TreeGrafter"/>
</dbReference>
<keyword evidence="3" id="KW-0479">Metal-binding</keyword>
<gene>
    <name evidence="9" type="primary">hypB</name>
    <name evidence="9" type="ORF">CVV65_06705</name>
</gene>
<dbReference type="CDD" id="cd05390">
    <property type="entry name" value="HypB"/>
    <property type="match status" value="1"/>
</dbReference>
<comment type="similarity">
    <text evidence="1">Belongs to the SIMIBI class G3E GTPase family. HypB/HupM subfamily.</text>
</comment>
<dbReference type="InterPro" id="IPR004392">
    <property type="entry name" value="Hyd_mat_HypB"/>
</dbReference>
<keyword evidence="4" id="KW-0547">Nucleotide-binding</keyword>
<dbReference type="KEGG" id="kyr:CVV65_06705"/>
<dbReference type="NCBIfam" id="TIGR00073">
    <property type="entry name" value="hypB"/>
    <property type="match status" value="1"/>
</dbReference>
<feature type="domain" description="CobW/HypB/UreG nucleotide-binding" evidence="8">
    <location>
        <begin position="34"/>
        <end position="194"/>
    </location>
</feature>
<evidence type="ECO:0000256" key="1">
    <source>
        <dbReference type="ARBA" id="ARBA00006211"/>
    </source>
</evidence>
<keyword evidence="6" id="KW-0862">Zinc</keyword>
<sequence>MSVKVDVNRSVLEANNEIAERLRDTWRSRGIFVLNLISSPGSGKTTLLEKTLEGLKGRIKAAVLVGDVQTDNDARRLAGHGAEVKQIVTGGTCHLEAHMIEKHLEAVDGEDLELLIIENVGNLVCPTSYDLGEDGKVVLVSVTEGEDKPLKYPAIFHKARLALITKTDLAPHLDCDLEELRRNITAVNGQIEVLEVSARTGQGMEGWLEWILTRAAEKRGVAPRESEEGARA</sequence>
<dbReference type="OrthoDB" id="9802035at2"/>
<accession>A0A2K8NAV7</accession>
<dbReference type="GO" id="GO:0051604">
    <property type="term" value="P:protein maturation"/>
    <property type="evidence" value="ECO:0007669"/>
    <property type="project" value="InterPro"/>
</dbReference>
<dbReference type="Pfam" id="PF02492">
    <property type="entry name" value="cobW"/>
    <property type="match status" value="1"/>
</dbReference>
<dbReference type="InterPro" id="IPR027417">
    <property type="entry name" value="P-loop_NTPase"/>
</dbReference>
<dbReference type="GO" id="GO:0005525">
    <property type="term" value="F:GTP binding"/>
    <property type="evidence" value="ECO:0007669"/>
    <property type="project" value="UniProtKB-KW"/>
</dbReference>
<evidence type="ECO:0000256" key="3">
    <source>
        <dbReference type="ARBA" id="ARBA00022723"/>
    </source>
</evidence>
<evidence type="ECO:0000256" key="4">
    <source>
        <dbReference type="ARBA" id="ARBA00022741"/>
    </source>
</evidence>
<dbReference type="PANTHER" id="PTHR30134">
    <property type="entry name" value="HYDROGENASE PROTEIN ASSEMBLY PROTEIN, NICKEL CHAPERONE"/>
    <property type="match status" value="1"/>
</dbReference>
<evidence type="ECO:0000256" key="5">
    <source>
        <dbReference type="ARBA" id="ARBA00022801"/>
    </source>
</evidence>
<dbReference type="InterPro" id="IPR003495">
    <property type="entry name" value="CobW/HypB/UreG_nucleotide-bd"/>
</dbReference>
<proteinExistence type="inferred from homology"/>